<proteinExistence type="predicted"/>
<reference evidence="2 3" key="1">
    <citation type="journal article" date="2019" name="Int. J. Syst. Evol. Microbiol.">
        <title>The Global Catalogue of Microorganisms (GCM) 10K type strain sequencing project: providing services to taxonomists for standard genome sequencing and annotation.</title>
        <authorList>
            <consortium name="The Broad Institute Genomics Platform"/>
            <consortium name="The Broad Institute Genome Sequencing Center for Infectious Disease"/>
            <person name="Wu L."/>
            <person name="Ma J."/>
        </authorList>
    </citation>
    <scope>NUCLEOTIDE SEQUENCE [LARGE SCALE GENOMIC DNA]</scope>
    <source>
        <strain evidence="2 3">JCM 10673</strain>
    </source>
</reference>
<dbReference type="Proteomes" id="UP001501005">
    <property type="component" value="Unassembled WGS sequence"/>
</dbReference>
<comment type="caution">
    <text evidence="2">The sequence shown here is derived from an EMBL/GenBank/DDBJ whole genome shotgun (WGS) entry which is preliminary data.</text>
</comment>
<sequence>MPYSEDELANMCAAPGCTNQLPEPEPRQRTRTYGLEAEPGTDMRSTRRQRLTCSAACRKRLQRARQGYQKPFKPCRFCGELIDSYRGNDVRCPEDDRSDYCDDLQWAKEERQARLEARKEGPVECEGPNCTAEVVWSGRGRPRRFCSGRCRMAAVRARRRGEETQK</sequence>
<organism evidence="2 3">
    <name type="scientific">Streptomyces thermoalcalitolerans</name>
    <dbReference type="NCBI Taxonomy" id="65605"/>
    <lineage>
        <taxon>Bacteria</taxon>
        <taxon>Bacillati</taxon>
        <taxon>Actinomycetota</taxon>
        <taxon>Actinomycetes</taxon>
        <taxon>Kitasatosporales</taxon>
        <taxon>Streptomycetaceae</taxon>
        <taxon>Streptomyces</taxon>
    </lineage>
</organism>
<accession>A0ABN1NS22</accession>
<protein>
    <submittedName>
        <fullName evidence="2">Uncharacterized protein</fullName>
    </submittedName>
</protein>
<keyword evidence="3" id="KW-1185">Reference proteome</keyword>
<dbReference type="EMBL" id="BAAAHG010000021">
    <property type="protein sequence ID" value="GAA0914892.1"/>
    <property type="molecule type" value="Genomic_DNA"/>
</dbReference>
<evidence type="ECO:0000313" key="3">
    <source>
        <dbReference type="Proteomes" id="UP001501005"/>
    </source>
</evidence>
<name>A0ABN1NS22_9ACTN</name>
<evidence type="ECO:0000313" key="2">
    <source>
        <dbReference type="EMBL" id="GAA0914892.1"/>
    </source>
</evidence>
<evidence type="ECO:0000256" key="1">
    <source>
        <dbReference type="SAM" id="MobiDB-lite"/>
    </source>
</evidence>
<feature type="region of interest" description="Disordered" evidence="1">
    <location>
        <begin position="14"/>
        <end position="47"/>
    </location>
</feature>
<gene>
    <name evidence="2" type="ORF">GCM10009549_29820</name>
</gene>